<dbReference type="AlphaFoldDB" id="A0A914L5M6"/>
<organism evidence="1 2">
    <name type="scientific">Meloidogyne incognita</name>
    <name type="common">Southern root-knot nematode worm</name>
    <name type="synonym">Oxyuris incognita</name>
    <dbReference type="NCBI Taxonomy" id="6306"/>
    <lineage>
        <taxon>Eukaryota</taxon>
        <taxon>Metazoa</taxon>
        <taxon>Ecdysozoa</taxon>
        <taxon>Nematoda</taxon>
        <taxon>Chromadorea</taxon>
        <taxon>Rhabditida</taxon>
        <taxon>Tylenchina</taxon>
        <taxon>Tylenchomorpha</taxon>
        <taxon>Tylenchoidea</taxon>
        <taxon>Meloidogynidae</taxon>
        <taxon>Meloidogyninae</taxon>
        <taxon>Meloidogyne</taxon>
        <taxon>Meloidogyne incognita group</taxon>
    </lineage>
</organism>
<dbReference type="WBParaSite" id="Minc3s00286g09450">
    <property type="protein sequence ID" value="Minc3s00286g09450"/>
    <property type="gene ID" value="Minc3s00286g09450"/>
</dbReference>
<accession>A0A914L5M6</accession>
<evidence type="ECO:0000313" key="1">
    <source>
        <dbReference type="Proteomes" id="UP000887563"/>
    </source>
</evidence>
<name>A0A914L5M6_MELIC</name>
<dbReference type="Proteomes" id="UP000887563">
    <property type="component" value="Unplaced"/>
</dbReference>
<evidence type="ECO:0000313" key="2">
    <source>
        <dbReference type="WBParaSite" id="Minc3s00286g09450"/>
    </source>
</evidence>
<keyword evidence="1" id="KW-1185">Reference proteome</keyword>
<sequence>MEIKHFNTRKTSFCKLQIPSLFAVTSSEAVRHFGRIRASNPDISNSRFELSLLYTETNEFGTYRLSPHALLSFYFPFSFFP</sequence>
<reference evidence="2" key="1">
    <citation type="submission" date="2022-11" db="UniProtKB">
        <authorList>
            <consortium name="WormBaseParasite"/>
        </authorList>
    </citation>
    <scope>IDENTIFICATION</scope>
</reference>
<proteinExistence type="predicted"/>
<protein>
    <submittedName>
        <fullName evidence="2">Uncharacterized protein</fullName>
    </submittedName>
</protein>